<accession>A0A366S692</accession>
<name>A0A366S692_9HYPO</name>
<dbReference type="OrthoDB" id="6133115at2759"/>
<evidence type="ECO:0000256" key="1">
    <source>
        <dbReference type="SAM" id="MobiDB-lite"/>
    </source>
</evidence>
<feature type="region of interest" description="Disordered" evidence="1">
    <location>
        <begin position="1"/>
        <end position="34"/>
    </location>
</feature>
<proteinExistence type="predicted"/>
<dbReference type="GeneID" id="41991793"/>
<keyword evidence="2" id="KW-1133">Transmembrane helix</keyword>
<reference evidence="3 4" key="1">
    <citation type="submission" date="2018-06" db="EMBL/GenBank/DDBJ databases">
        <title>Fusarium incarnatum-equiseti species complex species 28.</title>
        <authorList>
            <person name="Gardiner D.M."/>
        </authorList>
    </citation>
    <scope>NUCLEOTIDE SEQUENCE [LARGE SCALE GENOMIC DNA]</scope>
    <source>
        <strain evidence="3 4">FIESC_28</strain>
    </source>
</reference>
<sequence length="372" mass="41339">MDVELHRRISETTTSKGSDSTNDGSPLLQPANSDQAKRLKDEALTFMRDKHPKLVDVDAVDVLKVISSTICYLTRNAQQELTEISISIAFPQVILQCHYLTNLLNSLALPEDHGGQAFRYLNSEYSSVLSRLHQYFDWMLEYAWNIVFDNWKSKAKGGDWIDNKTSDLKSNLAEILLMTNSVKEAFRQIDEIAETSLFEITLKAQETFDMFEKGISDCTAKAEELRIKQAALPLAICSTMLCEMPESIPALDSNFYSTLSQCVSSFAGLYVIVKPILRKGEGGKIKTKFPKVFYTMLATSLLTSVASAVGYAWSPPSSIPLAYVSGLTLNIATLLIIQDSGNQIKEGFEETGRLAAEVNDLEAELGALRGRY</sequence>
<evidence type="ECO:0000313" key="3">
    <source>
        <dbReference type="EMBL" id="RBR24857.1"/>
    </source>
</evidence>
<comment type="caution">
    <text evidence="3">The sequence shown here is derived from an EMBL/GenBank/DDBJ whole genome shotgun (WGS) entry which is preliminary data.</text>
</comment>
<feature type="transmembrane region" description="Helical" evidence="2">
    <location>
        <begin position="293"/>
        <end position="313"/>
    </location>
</feature>
<organism evidence="3 4">
    <name type="scientific">Fusarium coffeatum</name>
    <dbReference type="NCBI Taxonomy" id="231269"/>
    <lineage>
        <taxon>Eukaryota</taxon>
        <taxon>Fungi</taxon>
        <taxon>Dikarya</taxon>
        <taxon>Ascomycota</taxon>
        <taxon>Pezizomycotina</taxon>
        <taxon>Sordariomycetes</taxon>
        <taxon>Hypocreomycetidae</taxon>
        <taxon>Hypocreales</taxon>
        <taxon>Nectriaceae</taxon>
        <taxon>Fusarium</taxon>
        <taxon>Fusarium incarnatum-equiseti species complex</taxon>
    </lineage>
</organism>
<evidence type="ECO:0000256" key="2">
    <source>
        <dbReference type="SAM" id="Phobius"/>
    </source>
</evidence>
<keyword evidence="2" id="KW-0472">Membrane</keyword>
<dbReference type="RefSeq" id="XP_031019448.1">
    <property type="nucleotide sequence ID" value="XM_031156497.1"/>
</dbReference>
<feature type="compositionally biased region" description="Basic and acidic residues" evidence="1">
    <location>
        <begin position="1"/>
        <end position="10"/>
    </location>
</feature>
<evidence type="ECO:0000313" key="4">
    <source>
        <dbReference type="Proteomes" id="UP000253153"/>
    </source>
</evidence>
<feature type="transmembrane region" description="Helical" evidence="2">
    <location>
        <begin position="319"/>
        <end position="337"/>
    </location>
</feature>
<gene>
    <name evidence="3" type="ORF">FIESC28_02347</name>
</gene>
<dbReference type="AlphaFoldDB" id="A0A366S692"/>
<dbReference type="Proteomes" id="UP000253153">
    <property type="component" value="Unassembled WGS sequence"/>
</dbReference>
<keyword evidence="2" id="KW-0812">Transmembrane</keyword>
<feature type="compositionally biased region" description="Polar residues" evidence="1">
    <location>
        <begin position="11"/>
        <end position="34"/>
    </location>
</feature>
<dbReference type="EMBL" id="QKXC01000049">
    <property type="protein sequence ID" value="RBR24857.1"/>
    <property type="molecule type" value="Genomic_DNA"/>
</dbReference>
<keyword evidence="4" id="KW-1185">Reference proteome</keyword>
<protein>
    <submittedName>
        <fullName evidence="3">Uncharacterized protein</fullName>
    </submittedName>
</protein>